<reference evidence="10 11" key="2">
    <citation type="submission" date="2015-05" db="EMBL/GenBank/DDBJ databases">
        <authorList>
            <person name="Morales-Cruz A."/>
            <person name="Amrine K.C."/>
            <person name="Cantu D."/>
        </authorList>
    </citation>
    <scope>NUCLEOTIDE SEQUENCE [LARGE SCALE GENOMIC DNA]</scope>
    <source>
        <strain evidence="10">UCRPC4</strain>
    </source>
</reference>
<proteinExistence type="inferred from homology"/>
<feature type="region of interest" description="Disordered" evidence="9">
    <location>
        <begin position="1"/>
        <end position="71"/>
    </location>
</feature>
<feature type="compositionally biased region" description="Low complexity" evidence="9">
    <location>
        <begin position="121"/>
        <end position="133"/>
    </location>
</feature>
<feature type="compositionally biased region" description="Basic and acidic residues" evidence="9">
    <location>
        <begin position="1"/>
        <end position="10"/>
    </location>
</feature>
<keyword evidence="6" id="KW-0539">Nucleus</keyword>
<dbReference type="GO" id="GO:0034462">
    <property type="term" value="P:small-subunit processome assembly"/>
    <property type="evidence" value="ECO:0007669"/>
    <property type="project" value="TreeGrafter"/>
</dbReference>
<reference evidence="10 11" key="1">
    <citation type="submission" date="2015-05" db="EMBL/GenBank/DDBJ databases">
        <title>Distinctive expansion of gene families associated with plant cell wall degradation and secondary metabolism in the genomes of grapevine trunk pathogens.</title>
        <authorList>
            <person name="Lawrence D.P."/>
            <person name="Travadon R."/>
            <person name="Rolshausen P.E."/>
            <person name="Baumgartner K."/>
        </authorList>
    </citation>
    <scope>NUCLEOTIDE SEQUENCE [LARGE SCALE GENOMIC DNA]</scope>
    <source>
        <strain evidence="10">UCRPC4</strain>
    </source>
</reference>
<dbReference type="InterPro" id="IPR034353">
    <property type="entry name" value="ABT1/ESF2_RRM"/>
</dbReference>
<name>A0A0G2EUW5_PHACM</name>
<gene>
    <name evidence="10" type="ORF">UCRPC4_g01587</name>
</gene>
<keyword evidence="5" id="KW-0694">RNA-binding</keyword>
<dbReference type="EMBL" id="LCWF01000038">
    <property type="protein sequence ID" value="KKY25896.1"/>
    <property type="molecule type" value="Genomic_DNA"/>
</dbReference>
<evidence type="ECO:0000256" key="5">
    <source>
        <dbReference type="ARBA" id="ARBA00022884"/>
    </source>
</evidence>
<feature type="region of interest" description="Disordered" evidence="9">
    <location>
        <begin position="117"/>
        <end position="140"/>
    </location>
</feature>
<evidence type="ECO:0000256" key="7">
    <source>
        <dbReference type="ARBA" id="ARBA00025024"/>
    </source>
</evidence>
<dbReference type="CDD" id="cd12263">
    <property type="entry name" value="RRM_ABT1_like"/>
    <property type="match status" value="1"/>
</dbReference>
<feature type="region of interest" description="Disordered" evidence="9">
    <location>
        <begin position="271"/>
        <end position="296"/>
    </location>
</feature>
<dbReference type="AlphaFoldDB" id="A0A0G2EUW5"/>
<evidence type="ECO:0000256" key="3">
    <source>
        <dbReference type="ARBA" id="ARBA00013906"/>
    </source>
</evidence>
<comment type="subcellular location">
    <subcellularLocation>
        <location evidence="1">Nucleus</location>
        <location evidence="1">Nucleolus</location>
    </subcellularLocation>
</comment>
<evidence type="ECO:0000256" key="4">
    <source>
        <dbReference type="ARBA" id="ARBA00021800"/>
    </source>
</evidence>
<keyword evidence="11" id="KW-1185">Reference proteome</keyword>
<evidence type="ECO:0000313" key="11">
    <source>
        <dbReference type="Proteomes" id="UP000053317"/>
    </source>
</evidence>
<protein>
    <recommendedName>
        <fullName evidence="3">Pre-rRNA-processing protein ESF2</fullName>
    </recommendedName>
    <alternativeName>
        <fullName evidence="8">18S rRNA factor 2</fullName>
    </alternativeName>
    <alternativeName>
        <fullName evidence="4">Pre-rRNA-processing protein esf2</fullName>
    </alternativeName>
</protein>
<dbReference type="InterPro" id="IPR035979">
    <property type="entry name" value="RBD_domain_sf"/>
</dbReference>
<dbReference type="Gene3D" id="3.30.70.330">
    <property type="match status" value="1"/>
</dbReference>
<comment type="caution">
    <text evidence="10">The sequence shown here is derived from an EMBL/GenBank/DDBJ whole genome shotgun (WGS) entry which is preliminary data.</text>
</comment>
<dbReference type="PANTHER" id="PTHR12311">
    <property type="entry name" value="ACTIVATOR OF BASAL TRANSCRIPTION 1"/>
    <property type="match status" value="1"/>
</dbReference>
<comment type="similarity">
    <text evidence="2">Belongs to the ESF2/ABP1 family.</text>
</comment>
<dbReference type="SUPFAM" id="SSF54928">
    <property type="entry name" value="RNA-binding domain, RBD"/>
    <property type="match status" value="1"/>
</dbReference>
<evidence type="ECO:0000256" key="8">
    <source>
        <dbReference type="ARBA" id="ARBA00032634"/>
    </source>
</evidence>
<evidence type="ECO:0000256" key="2">
    <source>
        <dbReference type="ARBA" id="ARBA00005819"/>
    </source>
</evidence>
<dbReference type="PANTHER" id="PTHR12311:SF7">
    <property type="entry name" value="ACTIVATOR OF BASAL TRANSCRIPTION 1"/>
    <property type="match status" value="1"/>
</dbReference>
<dbReference type="InterPro" id="IPR039119">
    <property type="entry name" value="ABT1/Esf2"/>
</dbReference>
<dbReference type="GO" id="GO:0005730">
    <property type="term" value="C:nucleolus"/>
    <property type="evidence" value="ECO:0007669"/>
    <property type="project" value="UniProtKB-SubCell"/>
</dbReference>
<dbReference type="GO" id="GO:0000472">
    <property type="term" value="P:endonucleolytic cleavage to generate mature 5'-end of SSU-rRNA from (SSU-rRNA, 5.8S rRNA, LSU-rRNA)"/>
    <property type="evidence" value="ECO:0007669"/>
    <property type="project" value="TreeGrafter"/>
</dbReference>
<evidence type="ECO:0000256" key="6">
    <source>
        <dbReference type="ARBA" id="ARBA00023242"/>
    </source>
</evidence>
<sequence length="352" mass="39606">MAPKRERNEFLEAGSEDESDNNGASDDGYDSEAADAVLYKSRGSRATEIKGTSKKRKIESYNSDAESTTDDAFEDAVETLAAESKQAEAIGREEPASSDEADDLIMSTALESFESPAKPIKSTTKTKQSAKSTRPGVIYLPSLPPHLKPSALRNMLEKRGFGPIVRQFLTPSTTSSTGSKSRSRKSYVEGWIEFASHKTAKKCVEALNAVPIGGPKRSYYHDDLWNMRYLKGMTWTDLMGQIREERREGEVRKSEERRKVRGEVEQFLRGVQQSKQEKTRIEKREKREKRKGVQAEEDLEALTDQVQAGGRPGFEWKQFKVMDRSRKQGLTDQGLALPRIDEGTQRVLAKIF</sequence>
<dbReference type="GO" id="GO:0000480">
    <property type="term" value="P:endonucleolytic cleavage in 5'-ETS of tricistronic rRNA transcript (SSU-rRNA, 5.8S rRNA, LSU-rRNA)"/>
    <property type="evidence" value="ECO:0007669"/>
    <property type="project" value="TreeGrafter"/>
</dbReference>
<accession>A0A0G2EUW5</accession>
<evidence type="ECO:0000256" key="9">
    <source>
        <dbReference type="SAM" id="MobiDB-lite"/>
    </source>
</evidence>
<dbReference type="OrthoDB" id="287393at2759"/>
<evidence type="ECO:0000313" key="10">
    <source>
        <dbReference type="EMBL" id="KKY25896.1"/>
    </source>
</evidence>
<dbReference type="GO" id="GO:0003723">
    <property type="term" value="F:RNA binding"/>
    <property type="evidence" value="ECO:0007669"/>
    <property type="project" value="UniProtKB-KW"/>
</dbReference>
<dbReference type="Proteomes" id="UP000053317">
    <property type="component" value="Unassembled WGS sequence"/>
</dbReference>
<organism evidence="10 11">
    <name type="scientific">Phaeomoniella chlamydospora</name>
    <name type="common">Phaeoacremonium chlamydosporum</name>
    <dbReference type="NCBI Taxonomy" id="158046"/>
    <lineage>
        <taxon>Eukaryota</taxon>
        <taxon>Fungi</taxon>
        <taxon>Dikarya</taxon>
        <taxon>Ascomycota</taxon>
        <taxon>Pezizomycotina</taxon>
        <taxon>Eurotiomycetes</taxon>
        <taxon>Chaetothyriomycetidae</taxon>
        <taxon>Phaeomoniellales</taxon>
        <taxon>Phaeomoniellaceae</taxon>
        <taxon>Phaeomoniella</taxon>
    </lineage>
</organism>
<dbReference type="InterPro" id="IPR012677">
    <property type="entry name" value="Nucleotide-bd_a/b_plait_sf"/>
</dbReference>
<feature type="compositionally biased region" description="Basic and acidic residues" evidence="9">
    <location>
        <begin position="275"/>
        <end position="285"/>
    </location>
</feature>
<evidence type="ECO:0000256" key="1">
    <source>
        <dbReference type="ARBA" id="ARBA00004604"/>
    </source>
</evidence>
<comment type="function">
    <text evidence="7">Involved in the small subunit (SSU) processome assembly and function, and in the 18S rRNA synthesis. Required for the early cleavages at sites A0, A1 and A2.</text>
</comment>
<dbReference type="GO" id="GO:0000447">
    <property type="term" value="P:endonucleolytic cleavage in ITS1 to separate SSU-rRNA from 5.8S rRNA and LSU-rRNA from tricistronic rRNA transcript (SSU-rRNA, 5.8S rRNA, LSU-rRNA)"/>
    <property type="evidence" value="ECO:0007669"/>
    <property type="project" value="TreeGrafter"/>
</dbReference>